<feature type="binding site" evidence="2">
    <location>
        <position position="6"/>
    </location>
    <ligand>
        <name>a divalent metal cation</name>
        <dbReference type="ChEBI" id="CHEBI:60240"/>
        <label>1</label>
    </ligand>
</feature>
<proteinExistence type="predicted"/>
<feature type="binding site" evidence="2">
    <location>
        <position position="172"/>
    </location>
    <ligand>
        <name>a divalent metal cation</name>
        <dbReference type="ChEBI" id="CHEBI:60240"/>
        <label>2</label>
    </ligand>
</feature>
<feature type="binding site" evidence="2">
    <location>
        <position position="200"/>
    </location>
    <ligand>
        <name>a divalent metal cation</name>
        <dbReference type="ChEBI" id="CHEBI:60240"/>
        <label>2</label>
    </ligand>
</feature>
<organism evidence="3 4">
    <name type="scientific">Candidatus Roizmanbacteria bacterium CG_4_8_14_3_um_filter_36_10</name>
    <dbReference type="NCBI Taxonomy" id="1974834"/>
    <lineage>
        <taxon>Bacteria</taxon>
        <taxon>Candidatus Roizmaniibacteriota</taxon>
    </lineage>
</organism>
<dbReference type="InterPro" id="IPR032466">
    <property type="entry name" value="Metal_Hydrolase"/>
</dbReference>
<dbReference type="PROSITE" id="PS01137">
    <property type="entry name" value="TATD_1"/>
    <property type="match status" value="1"/>
</dbReference>
<protein>
    <recommendedName>
        <fullName evidence="5">Hydrolase TatD</fullName>
    </recommendedName>
</protein>
<dbReference type="AlphaFoldDB" id="A0A2M8GNG3"/>
<dbReference type="GO" id="GO:0046872">
    <property type="term" value="F:metal ion binding"/>
    <property type="evidence" value="ECO:0007669"/>
    <property type="project" value="UniProtKB-KW"/>
</dbReference>
<feature type="binding site" evidence="2">
    <location>
        <position position="125"/>
    </location>
    <ligand>
        <name>a divalent metal cation</name>
        <dbReference type="ChEBI" id="CHEBI:60240"/>
        <label>1</label>
    </ligand>
</feature>
<gene>
    <name evidence="3" type="ORF">CO007_01645</name>
</gene>
<dbReference type="Gene3D" id="3.20.20.140">
    <property type="entry name" value="Metal-dependent hydrolases"/>
    <property type="match status" value="1"/>
</dbReference>
<dbReference type="PANTHER" id="PTHR46124:SF2">
    <property type="entry name" value="D-AMINOACYL-TRNA DEACYLASE"/>
    <property type="match status" value="1"/>
</dbReference>
<dbReference type="GO" id="GO:0016788">
    <property type="term" value="F:hydrolase activity, acting on ester bonds"/>
    <property type="evidence" value="ECO:0007669"/>
    <property type="project" value="InterPro"/>
</dbReference>
<evidence type="ECO:0008006" key="5">
    <source>
        <dbReference type="Google" id="ProtNLM"/>
    </source>
</evidence>
<dbReference type="PANTHER" id="PTHR46124">
    <property type="entry name" value="D-AMINOACYL-TRNA DEACYLASE"/>
    <property type="match status" value="1"/>
</dbReference>
<dbReference type="EMBL" id="PFQK01000032">
    <property type="protein sequence ID" value="PJC82029.1"/>
    <property type="molecule type" value="Genomic_DNA"/>
</dbReference>
<dbReference type="Proteomes" id="UP000229370">
    <property type="component" value="Unassembled WGS sequence"/>
</dbReference>
<feature type="binding site" evidence="2">
    <location>
        <position position="8"/>
    </location>
    <ligand>
        <name>a divalent metal cation</name>
        <dbReference type="ChEBI" id="CHEBI:60240"/>
        <label>1</label>
    </ligand>
</feature>
<comment type="caution">
    <text evidence="3">The sequence shown here is derived from an EMBL/GenBank/DDBJ whole genome shotgun (WGS) entry which is preliminary data.</text>
</comment>
<dbReference type="InterPro" id="IPR001130">
    <property type="entry name" value="TatD-like"/>
</dbReference>
<evidence type="ECO:0000313" key="4">
    <source>
        <dbReference type="Proteomes" id="UP000229370"/>
    </source>
</evidence>
<name>A0A2M8GNG3_9BACT</name>
<dbReference type="CDD" id="cd01310">
    <property type="entry name" value="TatD_DNAse"/>
    <property type="match status" value="1"/>
</dbReference>
<evidence type="ECO:0000256" key="1">
    <source>
        <dbReference type="ARBA" id="ARBA00022801"/>
    </source>
</evidence>
<keyword evidence="1" id="KW-0378">Hydrolase</keyword>
<dbReference type="GO" id="GO:0005829">
    <property type="term" value="C:cytosol"/>
    <property type="evidence" value="ECO:0007669"/>
    <property type="project" value="TreeGrafter"/>
</dbReference>
<dbReference type="SUPFAM" id="SSF51556">
    <property type="entry name" value="Metallo-dependent hydrolases"/>
    <property type="match status" value="1"/>
</dbReference>
<dbReference type="Pfam" id="PF01026">
    <property type="entry name" value="TatD_DNase"/>
    <property type="match status" value="1"/>
</dbReference>
<dbReference type="PIRSF" id="PIRSF005902">
    <property type="entry name" value="DNase_TatD"/>
    <property type="match status" value="1"/>
</dbReference>
<evidence type="ECO:0000313" key="3">
    <source>
        <dbReference type="EMBL" id="PJC82029.1"/>
    </source>
</evidence>
<sequence length="313" mass="35392">MFFDTHCHLNFKAFVGRIEEVIKRAKETGVDRFVVPGTDVETSKKAVKLAEKYPEVYAAVGIHPHHVFQMFKAGPVGSFPPVNARLADRLPQDLRVAGSPSSSTTRLLNNIEELLTHRKVIAVGEVGLDKHNYQKTKYKNYQINDNFLDLQKTMFKEQIKLAIKYKKSLVIHNREAAGELLKIIGEPAVAQALARRAVFHCCEAEDRLLELALAHHIYIGVDGDVTYSKSKQEFVKKIPLELLVLETDSPLLVPEPLRSQEKYLRLCQDFGGQVNEPKNLVLIAEKIAELKKTSIKHLIKVTEDNSKELFQMG</sequence>
<keyword evidence="2" id="KW-0479">Metal-binding</keyword>
<accession>A0A2M8GNG3</accession>
<evidence type="ECO:0000256" key="2">
    <source>
        <dbReference type="PIRSR" id="PIRSR005902-1"/>
    </source>
</evidence>
<reference evidence="4" key="1">
    <citation type="submission" date="2017-09" db="EMBL/GenBank/DDBJ databases">
        <title>Depth-based differentiation of microbial function through sediment-hosted aquifers and enrichment of novel symbionts in the deep terrestrial subsurface.</title>
        <authorList>
            <person name="Probst A.J."/>
            <person name="Ladd B."/>
            <person name="Jarett J.K."/>
            <person name="Geller-Mcgrath D.E."/>
            <person name="Sieber C.M.K."/>
            <person name="Emerson J.B."/>
            <person name="Anantharaman K."/>
            <person name="Thomas B.C."/>
            <person name="Malmstrom R."/>
            <person name="Stieglmeier M."/>
            <person name="Klingl A."/>
            <person name="Woyke T."/>
            <person name="Ryan C.M."/>
            <person name="Banfield J.F."/>
        </authorList>
    </citation>
    <scope>NUCLEOTIDE SEQUENCE [LARGE SCALE GENOMIC DNA]</scope>
</reference>
<feature type="binding site" evidence="2">
    <location>
        <position position="248"/>
    </location>
    <ligand>
        <name>a divalent metal cation</name>
        <dbReference type="ChEBI" id="CHEBI:60240"/>
        <label>1</label>
    </ligand>
</feature>
<dbReference type="InterPro" id="IPR018228">
    <property type="entry name" value="DNase_TatD-rel_CS"/>
</dbReference>